<dbReference type="Proteomes" id="UP000184375">
    <property type="component" value="Unassembled WGS sequence"/>
</dbReference>
<dbReference type="EMBL" id="FRCR01000006">
    <property type="protein sequence ID" value="SHM51478.1"/>
    <property type="molecule type" value="Genomic_DNA"/>
</dbReference>
<sequence>MRIVDFFWELWEHHRGKLIGAIIGFGIGLLILVFGVIKAIFLVFCAFLGYYIGKHIDKKEGLRDILDKILPPGR</sequence>
<keyword evidence="1" id="KW-0472">Membrane</keyword>
<gene>
    <name evidence="2" type="ORF">SAMN05660826_01225</name>
</gene>
<protein>
    <submittedName>
        <fullName evidence="2">Small integral membrane protein</fullName>
    </submittedName>
</protein>
<dbReference type="Pfam" id="PF10031">
    <property type="entry name" value="DUF2273"/>
    <property type="match status" value="1"/>
</dbReference>
<keyword evidence="1" id="KW-0812">Transmembrane</keyword>
<keyword evidence="3" id="KW-1185">Reference proteome</keyword>
<accession>A0A1M7JET0</accession>
<evidence type="ECO:0000313" key="3">
    <source>
        <dbReference type="Proteomes" id="UP000184375"/>
    </source>
</evidence>
<organism evidence="2 3">
    <name type="scientific">Caldanaerovirga acetigignens</name>
    <dbReference type="NCBI Taxonomy" id="447595"/>
    <lineage>
        <taxon>Bacteria</taxon>
        <taxon>Bacillati</taxon>
        <taxon>Bacillota</taxon>
        <taxon>Clostridia</taxon>
        <taxon>Thermosediminibacterales</taxon>
        <taxon>Thermosediminibacteraceae</taxon>
        <taxon>Caldanaerovirga</taxon>
    </lineage>
</organism>
<reference evidence="3" key="1">
    <citation type="submission" date="2016-11" db="EMBL/GenBank/DDBJ databases">
        <authorList>
            <person name="Varghese N."/>
            <person name="Submissions S."/>
        </authorList>
    </citation>
    <scope>NUCLEOTIDE SEQUENCE [LARGE SCALE GENOMIC DNA]</scope>
    <source>
        <strain evidence="3">DSM 18802</strain>
    </source>
</reference>
<evidence type="ECO:0000256" key="1">
    <source>
        <dbReference type="SAM" id="Phobius"/>
    </source>
</evidence>
<evidence type="ECO:0000313" key="2">
    <source>
        <dbReference type="EMBL" id="SHM51478.1"/>
    </source>
</evidence>
<feature type="transmembrane region" description="Helical" evidence="1">
    <location>
        <begin position="20"/>
        <end position="53"/>
    </location>
</feature>
<keyword evidence="1" id="KW-1133">Transmembrane helix</keyword>
<dbReference type="InterPro" id="IPR018730">
    <property type="entry name" value="DUF2273"/>
</dbReference>
<dbReference type="AlphaFoldDB" id="A0A1M7JET0"/>
<name>A0A1M7JET0_9FIRM</name>
<dbReference type="STRING" id="447595.SAMN05660826_01225"/>
<proteinExistence type="predicted"/>